<protein>
    <recommendedName>
        <fullName evidence="3">phospholipase D</fullName>
        <ecNumber evidence="3">3.1.4.4</ecNumber>
    </recommendedName>
</protein>
<evidence type="ECO:0000259" key="7">
    <source>
        <dbReference type="PROSITE" id="PS50035"/>
    </source>
</evidence>
<dbReference type="SMART" id="SM00155">
    <property type="entry name" value="PLDc"/>
    <property type="match status" value="1"/>
</dbReference>
<dbReference type="GO" id="GO:0004630">
    <property type="term" value="F:phospholipase D activity"/>
    <property type="evidence" value="ECO:0007669"/>
    <property type="project" value="UniProtKB-EC"/>
</dbReference>
<dbReference type="InterPro" id="IPR051406">
    <property type="entry name" value="PLD_domain"/>
</dbReference>
<dbReference type="GO" id="GO:0016891">
    <property type="term" value="F:RNA endonuclease activity producing 5'-phosphomonoesters, hydrolytic mechanism"/>
    <property type="evidence" value="ECO:0007669"/>
    <property type="project" value="TreeGrafter"/>
</dbReference>
<dbReference type="GO" id="GO:0016042">
    <property type="term" value="P:lipid catabolic process"/>
    <property type="evidence" value="ECO:0007669"/>
    <property type="project" value="UniProtKB-KW"/>
</dbReference>
<dbReference type="RefSeq" id="WP_106293142.1">
    <property type="nucleotide sequence ID" value="NZ_PVTH01000005.1"/>
</dbReference>
<dbReference type="InterPro" id="IPR025202">
    <property type="entry name" value="PLD-like_dom"/>
</dbReference>
<name>A0A2T0U4G5_9SPHI</name>
<dbReference type="OrthoDB" id="9762009at2"/>
<dbReference type="Proteomes" id="UP000238034">
    <property type="component" value="Unassembled WGS sequence"/>
</dbReference>
<feature type="domain" description="PLD phosphodiesterase" evidence="7">
    <location>
        <begin position="90"/>
        <end position="117"/>
    </location>
</feature>
<sequence length="356" mass="42364">MEQKIVIKAHFENIEPVVVKLISEAKISVLIVMAWLTSNVIKRALYRAKLRNSLLQVELVVDDNEINDQYFLDVANDFQAIGILIKKKIDGRFLHRKFMIIDEDLTLLGSYNYSGKAKRNAENVALIRDDRFNSIHKRVFWAITEETYVDENVQLLFDHPEFAQRLLCTYYPFTREQYKLYKDRIINGYCFTHENGLYDEIKYDPGFIFNQRCWMDRKLIAGEFKLPINKELIKNWIGSRNENLLIDGYRDDPEYWDELGEQIERNWDAVDIFFRTLFDTTWTYDVLKSMINNQVDIIIEDRLWPDNFALFLNQKLVNKLFASFPKIENDYSNHEMQLAINRLGKKLKKNKKQSPL</sequence>
<comment type="caution">
    <text evidence="8">The sequence shown here is derived from an EMBL/GenBank/DDBJ whole genome shotgun (WGS) entry which is preliminary data.</text>
</comment>
<dbReference type="PANTHER" id="PTHR43856">
    <property type="entry name" value="CARDIOLIPIN HYDROLASE"/>
    <property type="match status" value="1"/>
</dbReference>
<dbReference type="EMBL" id="PVTH01000005">
    <property type="protein sequence ID" value="PRY52728.1"/>
    <property type="molecule type" value="Genomic_DNA"/>
</dbReference>
<keyword evidence="5" id="KW-0442">Lipid degradation</keyword>
<reference evidence="8 9" key="1">
    <citation type="submission" date="2018-03" db="EMBL/GenBank/DDBJ databases">
        <title>Genomic Encyclopedia of Type Strains, Phase III (KMG-III): the genomes of soil and plant-associated and newly described type strains.</title>
        <authorList>
            <person name="Whitman W."/>
        </authorList>
    </citation>
    <scope>NUCLEOTIDE SEQUENCE [LARGE SCALE GENOMIC DNA]</scope>
    <source>
        <strain evidence="8 9">CGMCC 1.9313</strain>
    </source>
</reference>
<dbReference type="InterPro" id="IPR001736">
    <property type="entry name" value="PLipase_D/transphosphatidylase"/>
</dbReference>
<evidence type="ECO:0000256" key="6">
    <source>
        <dbReference type="ARBA" id="ARBA00023098"/>
    </source>
</evidence>
<evidence type="ECO:0000313" key="8">
    <source>
        <dbReference type="EMBL" id="PRY52728.1"/>
    </source>
</evidence>
<dbReference type="SUPFAM" id="SSF56024">
    <property type="entry name" value="Phospholipase D/nuclease"/>
    <property type="match status" value="1"/>
</dbReference>
<keyword evidence="9" id="KW-1185">Reference proteome</keyword>
<accession>A0A2T0U4G5</accession>
<dbReference type="Pfam" id="PF13091">
    <property type="entry name" value="PLDc_2"/>
    <property type="match status" value="1"/>
</dbReference>
<dbReference type="Gene3D" id="3.30.870.10">
    <property type="entry name" value="Endonuclease Chain A"/>
    <property type="match status" value="1"/>
</dbReference>
<evidence type="ECO:0000256" key="5">
    <source>
        <dbReference type="ARBA" id="ARBA00022963"/>
    </source>
</evidence>
<keyword evidence="4" id="KW-0378">Hydrolase</keyword>
<dbReference type="EC" id="3.1.4.4" evidence="3"/>
<evidence type="ECO:0000256" key="1">
    <source>
        <dbReference type="ARBA" id="ARBA00000798"/>
    </source>
</evidence>
<dbReference type="GO" id="GO:0006793">
    <property type="term" value="P:phosphorus metabolic process"/>
    <property type="evidence" value="ECO:0007669"/>
    <property type="project" value="UniProtKB-ARBA"/>
</dbReference>
<dbReference type="PROSITE" id="PS50035">
    <property type="entry name" value="PLD"/>
    <property type="match status" value="1"/>
</dbReference>
<evidence type="ECO:0000256" key="3">
    <source>
        <dbReference type="ARBA" id="ARBA00012027"/>
    </source>
</evidence>
<keyword evidence="6" id="KW-0443">Lipid metabolism</keyword>
<gene>
    <name evidence="8" type="ORF">B0I27_105196</name>
</gene>
<evidence type="ECO:0000256" key="2">
    <source>
        <dbReference type="ARBA" id="ARBA00008664"/>
    </source>
</evidence>
<dbReference type="PANTHER" id="PTHR43856:SF1">
    <property type="entry name" value="MITOCHONDRIAL CARDIOLIPIN HYDROLASE"/>
    <property type="match status" value="1"/>
</dbReference>
<proteinExistence type="inferred from homology"/>
<comment type="similarity">
    <text evidence="2">Belongs to the phospholipase D family.</text>
</comment>
<evidence type="ECO:0000256" key="4">
    <source>
        <dbReference type="ARBA" id="ARBA00022801"/>
    </source>
</evidence>
<evidence type="ECO:0000313" key="9">
    <source>
        <dbReference type="Proteomes" id="UP000238034"/>
    </source>
</evidence>
<organism evidence="8 9">
    <name type="scientific">Arcticibacter pallidicorallinus</name>
    <dbReference type="NCBI Taxonomy" id="1259464"/>
    <lineage>
        <taxon>Bacteria</taxon>
        <taxon>Pseudomonadati</taxon>
        <taxon>Bacteroidota</taxon>
        <taxon>Sphingobacteriia</taxon>
        <taxon>Sphingobacteriales</taxon>
        <taxon>Sphingobacteriaceae</taxon>
        <taxon>Arcticibacter</taxon>
    </lineage>
</organism>
<dbReference type="AlphaFoldDB" id="A0A2T0U4G5"/>
<comment type="catalytic activity">
    <reaction evidence="1">
        <text>a 1,2-diacyl-sn-glycero-3-phosphocholine + H2O = a 1,2-diacyl-sn-glycero-3-phosphate + choline + H(+)</text>
        <dbReference type="Rhea" id="RHEA:14445"/>
        <dbReference type="ChEBI" id="CHEBI:15354"/>
        <dbReference type="ChEBI" id="CHEBI:15377"/>
        <dbReference type="ChEBI" id="CHEBI:15378"/>
        <dbReference type="ChEBI" id="CHEBI:57643"/>
        <dbReference type="ChEBI" id="CHEBI:58608"/>
        <dbReference type="EC" id="3.1.4.4"/>
    </reaction>
</comment>